<dbReference type="InterPro" id="IPR006379">
    <property type="entry name" value="HAD-SF_hydro_IIB"/>
</dbReference>
<dbReference type="GO" id="GO:0005829">
    <property type="term" value="C:cytosol"/>
    <property type="evidence" value="ECO:0007669"/>
    <property type="project" value="TreeGrafter"/>
</dbReference>
<evidence type="ECO:0000313" key="1">
    <source>
        <dbReference type="EMBL" id="GLZ76227.1"/>
    </source>
</evidence>
<accession>A0A9W6SHV0</accession>
<name>A0A9W6SHV0_9ACTN</name>
<protein>
    <submittedName>
        <fullName evidence="1">Hydrolase</fullName>
    </submittedName>
</protein>
<dbReference type="Gene3D" id="3.30.1240.10">
    <property type="match status" value="1"/>
</dbReference>
<dbReference type="InterPro" id="IPR036412">
    <property type="entry name" value="HAD-like_sf"/>
</dbReference>
<proteinExistence type="predicted"/>
<dbReference type="PANTHER" id="PTHR10000">
    <property type="entry name" value="PHOSPHOSERINE PHOSPHATASE"/>
    <property type="match status" value="1"/>
</dbReference>
<organism evidence="1 2">
    <name type="scientific">Actinorhabdospora filicis</name>
    <dbReference type="NCBI Taxonomy" id="1785913"/>
    <lineage>
        <taxon>Bacteria</taxon>
        <taxon>Bacillati</taxon>
        <taxon>Actinomycetota</taxon>
        <taxon>Actinomycetes</taxon>
        <taxon>Micromonosporales</taxon>
        <taxon>Micromonosporaceae</taxon>
        <taxon>Actinorhabdospora</taxon>
    </lineage>
</organism>
<dbReference type="Gene3D" id="3.40.50.1000">
    <property type="entry name" value="HAD superfamily/HAD-like"/>
    <property type="match status" value="1"/>
</dbReference>
<dbReference type="GO" id="GO:0016791">
    <property type="term" value="F:phosphatase activity"/>
    <property type="evidence" value="ECO:0007669"/>
    <property type="project" value="UniProtKB-ARBA"/>
</dbReference>
<dbReference type="AlphaFoldDB" id="A0A9W6SHV0"/>
<dbReference type="PANTHER" id="PTHR10000:SF8">
    <property type="entry name" value="HAD SUPERFAMILY HYDROLASE-LIKE, TYPE 3"/>
    <property type="match status" value="1"/>
</dbReference>
<dbReference type="PROSITE" id="PS01229">
    <property type="entry name" value="COF_2"/>
    <property type="match status" value="1"/>
</dbReference>
<dbReference type="Pfam" id="PF08282">
    <property type="entry name" value="Hydrolase_3"/>
    <property type="match status" value="1"/>
</dbReference>
<keyword evidence="2" id="KW-1185">Reference proteome</keyword>
<dbReference type="InterPro" id="IPR023214">
    <property type="entry name" value="HAD_sf"/>
</dbReference>
<dbReference type="GO" id="GO:0000287">
    <property type="term" value="F:magnesium ion binding"/>
    <property type="evidence" value="ECO:0007669"/>
    <property type="project" value="TreeGrafter"/>
</dbReference>
<gene>
    <name evidence="1" type="ORF">Afil01_10340</name>
</gene>
<dbReference type="Proteomes" id="UP001165079">
    <property type="component" value="Unassembled WGS sequence"/>
</dbReference>
<reference evidence="1" key="1">
    <citation type="submission" date="2023-03" db="EMBL/GenBank/DDBJ databases">
        <title>Actinorhabdospora filicis NBRC 111898.</title>
        <authorList>
            <person name="Ichikawa N."/>
            <person name="Sato H."/>
            <person name="Tonouchi N."/>
        </authorList>
    </citation>
    <scope>NUCLEOTIDE SEQUENCE</scope>
    <source>
        <strain evidence="1">NBRC 111898</strain>
    </source>
</reference>
<evidence type="ECO:0000313" key="2">
    <source>
        <dbReference type="Proteomes" id="UP001165079"/>
    </source>
</evidence>
<keyword evidence="1" id="KW-0378">Hydrolase</keyword>
<comment type="caution">
    <text evidence="1">The sequence shown here is derived from an EMBL/GenBank/DDBJ whole genome shotgun (WGS) entry which is preliminary data.</text>
</comment>
<dbReference type="SUPFAM" id="SSF56784">
    <property type="entry name" value="HAD-like"/>
    <property type="match status" value="1"/>
</dbReference>
<sequence>MVHTCRVTPPVRLIATDLDGTLLRGDHTVSAYTLDVLERARAAGVPVVPITARSPDGIDRVAEGAGLRGTAIIANGCLVYDLDAREIVSAVSLPVAVARKVAEALREAIPEAAFAVLAGRRVHREAHYRHATHVHRDPVIVDELARLWEAPLVVRLQANSEVTPTEEMMVIAAGLGLSGVKFTHSGDDTMMEIVPDGVSKASALAEFCAGRGIAPEEVAAFGDNLNDLEMLAWAGRPYAMANAHPAVLAAVPGRAPSNVDDGVARVVAGLLGL</sequence>
<dbReference type="NCBIfam" id="TIGR01484">
    <property type="entry name" value="HAD-SF-IIB"/>
    <property type="match status" value="1"/>
</dbReference>
<dbReference type="EMBL" id="BSTX01000001">
    <property type="protein sequence ID" value="GLZ76227.1"/>
    <property type="molecule type" value="Genomic_DNA"/>
</dbReference>